<sequence>MQLKEELTLIQCWNRTIPDYLHTVKALADEIALIDHLISDDDLTLYVLNGLGPYFREIAAPIRARETSLVFEKLHDLLMSHESYLRRLESATQPTANYSHWQRNTMSSQNGSQFKGSSRANGPQRSPSTGYSKEFRKPNNNSGRPTQRRYQPKCQLCDQMGHIAKNYPQLHPSEVTVNCASATNQHEKNGSLALQPLTTLLAISQIYPFILSMM</sequence>
<evidence type="ECO:0000313" key="3">
    <source>
        <dbReference type="Proteomes" id="UP000619265"/>
    </source>
</evidence>
<dbReference type="PANTHER" id="PTHR47481">
    <property type="match status" value="1"/>
</dbReference>
<feature type="region of interest" description="Disordered" evidence="1">
    <location>
        <begin position="105"/>
        <end position="151"/>
    </location>
</feature>
<proteinExistence type="predicted"/>
<comment type="caution">
    <text evidence="2">The sequence shown here is derived from an EMBL/GenBank/DDBJ whole genome shotgun (WGS) entry which is preliminary data.</text>
</comment>
<accession>A0A833WDT3</accession>
<dbReference type="AlphaFoldDB" id="A0A833WDT3"/>
<dbReference type="PANTHER" id="PTHR47481:SF9">
    <property type="entry name" value="RETROTRANSPOSON GAG DOMAIN-CONTAINING PROTEIN"/>
    <property type="match status" value="1"/>
</dbReference>
<evidence type="ECO:0000256" key="1">
    <source>
        <dbReference type="SAM" id="MobiDB-lite"/>
    </source>
</evidence>
<dbReference type="Proteomes" id="UP000619265">
    <property type="component" value="Unassembled WGS sequence"/>
</dbReference>
<name>A0A833WDT3_JUGRE</name>
<evidence type="ECO:0000313" key="2">
    <source>
        <dbReference type="EMBL" id="KAF5445193.1"/>
    </source>
</evidence>
<organism evidence="2 3">
    <name type="scientific">Juglans regia</name>
    <name type="common">English walnut</name>
    <dbReference type="NCBI Taxonomy" id="51240"/>
    <lineage>
        <taxon>Eukaryota</taxon>
        <taxon>Viridiplantae</taxon>
        <taxon>Streptophyta</taxon>
        <taxon>Embryophyta</taxon>
        <taxon>Tracheophyta</taxon>
        <taxon>Spermatophyta</taxon>
        <taxon>Magnoliopsida</taxon>
        <taxon>eudicotyledons</taxon>
        <taxon>Gunneridae</taxon>
        <taxon>Pentapetalae</taxon>
        <taxon>rosids</taxon>
        <taxon>fabids</taxon>
        <taxon>Fagales</taxon>
        <taxon>Juglandaceae</taxon>
        <taxon>Juglans</taxon>
    </lineage>
</organism>
<gene>
    <name evidence="2" type="ORF">F2P56_034260</name>
</gene>
<dbReference type="Gramene" id="Jr15_07530_p1">
    <property type="protein sequence ID" value="cds.Jr15_07530_p1"/>
    <property type="gene ID" value="Jr15_07530"/>
</dbReference>
<dbReference type="EMBL" id="LIHL02000015">
    <property type="protein sequence ID" value="KAF5445193.1"/>
    <property type="molecule type" value="Genomic_DNA"/>
</dbReference>
<feature type="compositionally biased region" description="Polar residues" evidence="1">
    <location>
        <begin position="105"/>
        <end position="131"/>
    </location>
</feature>
<reference evidence="2" key="2">
    <citation type="submission" date="2020-03" db="EMBL/GenBank/DDBJ databases">
        <title>Walnut 2.0.</title>
        <authorList>
            <person name="Marrano A."/>
            <person name="Britton M."/>
            <person name="Zimin A.V."/>
            <person name="Zaini P.A."/>
            <person name="Workman R."/>
            <person name="Puiu D."/>
            <person name="Bianco L."/>
            <person name="Allen B.J."/>
            <person name="Troggio M."/>
            <person name="Leslie C.A."/>
            <person name="Timp W."/>
            <person name="Dendekar A."/>
            <person name="Salzberg S.L."/>
            <person name="Neale D.B."/>
        </authorList>
    </citation>
    <scope>NUCLEOTIDE SEQUENCE</scope>
    <source>
        <tissue evidence="2">Leaves</tissue>
    </source>
</reference>
<reference evidence="2" key="1">
    <citation type="submission" date="2015-10" db="EMBL/GenBank/DDBJ databases">
        <authorList>
            <person name="Martinez-Garcia P.J."/>
            <person name="Crepeau M.W."/>
            <person name="Puiu D."/>
            <person name="Gonzalez-Ibeas D."/>
            <person name="Whalen J."/>
            <person name="Stevens K."/>
            <person name="Paul R."/>
            <person name="Butterfield T."/>
            <person name="Britton M."/>
            <person name="Reagan R."/>
            <person name="Chakraborty S."/>
            <person name="Walawage S.L."/>
            <person name="Vasquez-Gross H.A."/>
            <person name="Cardeno C."/>
            <person name="Famula R."/>
            <person name="Pratt K."/>
            <person name="Kuruganti S."/>
            <person name="Aradhya M.K."/>
            <person name="Leslie C.A."/>
            <person name="Dandekar A.M."/>
            <person name="Salzberg S.L."/>
            <person name="Wegrzyn J.L."/>
            <person name="Langley C.H."/>
            <person name="Neale D.B."/>
        </authorList>
    </citation>
    <scope>NUCLEOTIDE SEQUENCE</scope>
    <source>
        <tissue evidence="2">Leaves</tissue>
    </source>
</reference>
<protein>
    <submittedName>
        <fullName evidence="2">Uncharacterized protein</fullName>
    </submittedName>
</protein>